<protein>
    <submittedName>
        <fullName evidence="2">Uncharacterized protein</fullName>
    </submittedName>
</protein>
<evidence type="ECO:0000256" key="1">
    <source>
        <dbReference type="SAM" id="MobiDB-lite"/>
    </source>
</evidence>
<reference evidence="2" key="1">
    <citation type="submission" date="2019-07" db="EMBL/GenBank/DDBJ databases">
        <authorList>
            <person name="Dittberner H."/>
        </authorList>
    </citation>
    <scope>NUCLEOTIDE SEQUENCE [LARGE SCALE GENOMIC DNA]</scope>
</reference>
<keyword evidence="3" id="KW-1185">Reference proteome</keyword>
<accession>A0A565C7I7</accession>
<evidence type="ECO:0000313" key="2">
    <source>
        <dbReference type="EMBL" id="VVB09565.1"/>
    </source>
</evidence>
<dbReference type="OrthoDB" id="1681842at2759"/>
<gene>
    <name evidence="2" type="ORF">ANE_LOCUS20009</name>
</gene>
<feature type="region of interest" description="Disordered" evidence="1">
    <location>
        <begin position="1"/>
        <end position="52"/>
    </location>
</feature>
<organism evidence="2 3">
    <name type="scientific">Arabis nemorensis</name>
    <dbReference type="NCBI Taxonomy" id="586526"/>
    <lineage>
        <taxon>Eukaryota</taxon>
        <taxon>Viridiplantae</taxon>
        <taxon>Streptophyta</taxon>
        <taxon>Embryophyta</taxon>
        <taxon>Tracheophyta</taxon>
        <taxon>Spermatophyta</taxon>
        <taxon>Magnoliopsida</taxon>
        <taxon>eudicotyledons</taxon>
        <taxon>Gunneridae</taxon>
        <taxon>Pentapetalae</taxon>
        <taxon>rosids</taxon>
        <taxon>malvids</taxon>
        <taxon>Brassicales</taxon>
        <taxon>Brassicaceae</taxon>
        <taxon>Arabideae</taxon>
        <taxon>Arabis</taxon>
    </lineage>
</organism>
<proteinExistence type="predicted"/>
<comment type="caution">
    <text evidence="2">The sequence shown here is derived from an EMBL/GenBank/DDBJ whole genome shotgun (WGS) entry which is preliminary data.</text>
</comment>
<dbReference type="AlphaFoldDB" id="A0A565C7I7"/>
<evidence type="ECO:0000313" key="3">
    <source>
        <dbReference type="Proteomes" id="UP000489600"/>
    </source>
</evidence>
<dbReference type="EMBL" id="CABITT030000007">
    <property type="protein sequence ID" value="VVB09565.1"/>
    <property type="molecule type" value="Genomic_DNA"/>
</dbReference>
<dbReference type="Proteomes" id="UP000489600">
    <property type="component" value="Unassembled WGS sequence"/>
</dbReference>
<feature type="compositionally biased region" description="Basic residues" evidence="1">
    <location>
        <begin position="1"/>
        <end position="17"/>
    </location>
</feature>
<sequence>MGKSKKKPSKKGGKKTAMKANNLSRDVLGKKRKREERPIGLSRSPAAEKRRKLRQEMFEQCLESPGFMDKRVGEHNDEIGEFLKDGEESRKKQRSFSGDDLCDSFSDVFCRSYKQEALEL</sequence>
<name>A0A565C7I7_9BRAS</name>